<dbReference type="STRING" id="1120920.SAMN03080599_00219"/>
<feature type="domain" description="Transglutaminase-like" evidence="2">
    <location>
        <begin position="181"/>
        <end position="241"/>
    </location>
</feature>
<feature type="chain" id="PRO_5011654591" evidence="1">
    <location>
        <begin position="24"/>
        <end position="267"/>
    </location>
</feature>
<sequence length="267" mass="29202">MFKKLLSTLVVAAVLAAPAASYAAPSDWTVNTAKTADGVLEMKVNLSTTSKLKVLVQKGDTKYYYDVQSLADESIPLQMGDGTYTIALLKNVSGTSYTRLDTKTFEATGIQSFEPYMTANPIVDFAAEDNVVALAKKLTLTAKTDEEKIKAIYTYVSKSFSYDYNRAKTVQSGYVPDVDAVLAANAGICYDYSAVMAAMLRSVGVPAKVNMGYSKHIAEYHAWNEVYLKSADKWITLDTTYDSAYLKAGRVVSMIKNSADFTVLKSY</sequence>
<gene>
    <name evidence="3" type="ORF">SAMN03080599_00219</name>
</gene>
<protein>
    <submittedName>
        <fullName evidence="3">Transglutaminase-like superfamily protein</fullName>
    </submittedName>
</protein>
<dbReference type="PANTHER" id="PTHR33490:SF6">
    <property type="entry name" value="SLL1049 PROTEIN"/>
    <property type="match status" value="1"/>
</dbReference>
<evidence type="ECO:0000259" key="2">
    <source>
        <dbReference type="SMART" id="SM00460"/>
    </source>
</evidence>
<dbReference type="RefSeq" id="WP_092589035.1">
    <property type="nucleotide sequence ID" value="NZ_FMWL01000001.1"/>
</dbReference>
<dbReference type="InterPro" id="IPR038765">
    <property type="entry name" value="Papain-like_cys_pep_sf"/>
</dbReference>
<evidence type="ECO:0000256" key="1">
    <source>
        <dbReference type="SAM" id="SignalP"/>
    </source>
</evidence>
<dbReference type="InterPro" id="IPR002931">
    <property type="entry name" value="Transglutaminase-like"/>
</dbReference>
<dbReference type="SMART" id="SM00460">
    <property type="entry name" value="TGc"/>
    <property type="match status" value="1"/>
</dbReference>
<name>A0A1G5RQW9_9FIRM</name>
<feature type="signal peptide" evidence="1">
    <location>
        <begin position="1"/>
        <end position="23"/>
    </location>
</feature>
<organism evidence="3 4">
    <name type="scientific">Acidaminobacter hydrogenoformans DSM 2784</name>
    <dbReference type="NCBI Taxonomy" id="1120920"/>
    <lineage>
        <taxon>Bacteria</taxon>
        <taxon>Bacillati</taxon>
        <taxon>Bacillota</taxon>
        <taxon>Clostridia</taxon>
        <taxon>Peptostreptococcales</taxon>
        <taxon>Acidaminobacteraceae</taxon>
        <taxon>Acidaminobacter</taxon>
    </lineage>
</organism>
<dbReference type="Gene3D" id="3.10.620.30">
    <property type="match status" value="1"/>
</dbReference>
<dbReference type="PANTHER" id="PTHR33490">
    <property type="entry name" value="BLR5614 PROTEIN-RELATED"/>
    <property type="match status" value="1"/>
</dbReference>
<dbReference type="EMBL" id="FMWL01000001">
    <property type="protein sequence ID" value="SCZ76396.1"/>
    <property type="molecule type" value="Genomic_DNA"/>
</dbReference>
<evidence type="ECO:0000313" key="4">
    <source>
        <dbReference type="Proteomes" id="UP000199208"/>
    </source>
</evidence>
<dbReference type="Pfam" id="PF01841">
    <property type="entry name" value="Transglut_core"/>
    <property type="match status" value="1"/>
</dbReference>
<evidence type="ECO:0000313" key="3">
    <source>
        <dbReference type="EMBL" id="SCZ76396.1"/>
    </source>
</evidence>
<dbReference type="AlphaFoldDB" id="A0A1G5RQW9"/>
<dbReference type="SUPFAM" id="SSF54001">
    <property type="entry name" value="Cysteine proteinases"/>
    <property type="match status" value="1"/>
</dbReference>
<dbReference type="Proteomes" id="UP000199208">
    <property type="component" value="Unassembled WGS sequence"/>
</dbReference>
<reference evidence="3 4" key="1">
    <citation type="submission" date="2016-10" db="EMBL/GenBank/DDBJ databases">
        <authorList>
            <person name="de Groot N.N."/>
        </authorList>
    </citation>
    <scope>NUCLEOTIDE SEQUENCE [LARGE SCALE GENOMIC DNA]</scope>
    <source>
        <strain evidence="3 4">DSM 2784</strain>
    </source>
</reference>
<keyword evidence="4" id="KW-1185">Reference proteome</keyword>
<keyword evidence="1" id="KW-0732">Signal</keyword>
<proteinExistence type="predicted"/>
<dbReference type="OrthoDB" id="1817605at2"/>
<accession>A0A1G5RQW9</accession>